<sequence>MKLKNLLLVEDELTSLKLLEFFLKDEPFKLTIARNGKQASEILANHSPDHFQCIISDINMPEMSGIDLLKQLKQDPDRKHIPVILQTAVSGEEDIQKGLELGAFYYLLKPITKETLISLITAALQDYENYREAARSLHEIKEPSPLLKSGQFTFKTIKEAKNLAQFLALMTNEPETIAMGLLELMVNAIEHGNLGITYDEKTQLVATGELKNEISRRLTSSEHREKFVTVDLNRGDGKLTISIKDMGKGFEFEKYMDFSLERAMDNHGRGIMMANKLSFDALGYADNGTTAVCVTSKL</sequence>
<dbReference type="STRING" id="28885.EI16_06030"/>
<dbReference type="SMART" id="SM00448">
    <property type="entry name" value="REC"/>
    <property type="match status" value="1"/>
</dbReference>
<dbReference type="SUPFAM" id="SSF52172">
    <property type="entry name" value="CheY-like"/>
    <property type="match status" value="1"/>
</dbReference>
<dbReference type="GO" id="GO:0000160">
    <property type="term" value="P:phosphorelay signal transduction system"/>
    <property type="evidence" value="ECO:0007669"/>
    <property type="project" value="InterPro"/>
</dbReference>
<evidence type="ECO:0000256" key="1">
    <source>
        <dbReference type="ARBA" id="ARBA00022553"/>
    </source>
</evidence>
<dbReference type="AlphaFoldDB" id="A0A066ZQS1"/>
<dbReference type="PROSITE" id="PS50110">
    <property type="entry name" value="RESPONSE_REGULATORY"/>
    <property type="match status" value="1"/>
</dbReference>
<dbReference type="PANTHER" id="PTHR44591">
    <property type="entry name" value="STRESS RESPONSE REGULATOR PROTEIN 1"/>
    <property type="match status" value="1"/>
</dbReference>
<gene>
    <name evidence="4" type="ORF">EI16_06030</name>
</gene>
<dbReference type="Pfam" id="PF13581">
    <property type="entry name" value="HATPase_c_2"/>
    <property type="match status" value="1"/>
</dbReference>
<evidence type="ECO:0000259" key="3">
    <source>
        <dbReference type="PROSITE" id="PS50110"/>
    </source>
</evidence>
<evidence type="ECO:0000313" key="4">
    <source>
        <dbReference type="EMBL" id="KDN95852.1"/>
    </source>
</evidence>
<dbReference type="SUPFAM" id="SSF55874">
    <property type="entry name" value="ATPase domain of HSP90 chaperone/DNA topoisomerase II/histidine kinase"/>
    <property type="match status" value="1"/>
</dbReference>
<dbReference type="Proteomes" id="UP000027341">
    <property type="component" value="Unassembled WGS sequence"/>
</dbReference>
<dbReference type="InterPro" id="IPR011006">
    <property type="entry name" value="CheY-like_superfamily"/>
</dbReference>
<dbReference type="Pfam" id="PF00072">
    <property type="entry name" value="Response_reg"/>
    <property type="match status" value="1"/>
</dbReference>
<dbReference type="EMBL" id="JMIU01000001">
    <property type="protein sequence ID" value="KDN95852.1"/>
    <property type="molecule type" value="Genomic_DNA"/>
</dbReference>
<dbReference type="CDD" id="cd16936">
    <property type="entry name" value="HATPase_RsbW-like"/>
    <property type="match status" value="1"/>
</dbReference>
<dbReference type="InterPro" id="IPR050595">
    <property type="entry name" value="Bact_response_regulator"/>
</dbReference>
<dbReference type="Gene3D" id="3.30.565.10">
    <property type="entry name" value="Histidine kinase-like ATPase, C-terminal domain"/>
    <property type="match status" value="1"/>
</dbReference>
<dbReference type="PANTHER" id="PTHR44591:SF3">
    <property type="entry name" value="RESPONSE REGULATORY DOMAIN-CONTAINING PROTEIN"/>
    <property type="match status" value="1"/>
</dbReference>
<reference evidence="4 5" key="1">
    <citation type="submission" date="2014-04" db="EMBL/GenBank/DDBJ databases">
        <title>Draft genome sequence of Hydrogenovibrio marinus MH-110, a model organism for aerobic H2 metabolism.</title>
        <authorList>
            <person name="Cha H.J."/>
            <person name="Jo B.H."/>
            <person name="Hwang B.H."/>
        </authorList>
    </citation>
    <scope>NUCLEOTIDE SEQUENCE [LARGE SCALE GENOMIC DNA]</scope>
    <source>
        <strain evidence="4 5">MH-110</strain>
    </source>
</reference>
<dbReference type="InterPro" id="IPR036890">
    <property type="entry name" value="HATPase_C_sf"/>
</dbReference>
<feature type="domain" description="Response regulatory" evidence="3">
    <location>
        <begin position="5"/>
        <end position="124"/>
    </location>
</feature>
<protein>
    <recommendedName>
        <fullName evidence="3">Response regulatory domain-containing protein</fullName>
    </recommendedName>
</protein>
<comment type="caution">
    <text evidence="4">The sequence shown here is derived from an EMBL/GenBank/DDBJ whole genome shotgun (WGS) entry which is preliminary data.</text>
</comment>
<accession>A0A066ZQS1</accession>
<organism evidence="4 5">
    <name type="scientific">Hydrogenovibrio marinus</name>
    <dbReference type="NCBI Taxonomy" id="28885"/>
    <lineage>
        <taxon>Bacteria</taxon>
        <taxon>Pseudomonadati</taxon>
        <taxon>Pseudomonadota</taxon>
        <taxon>Gammaproteobacteria</taxon>
        <taxon>Thiotrichales</taxon>
        <taxon>Piscirickettsiaceae</taxon>
        <taxon>Hydrogenovibrio</taxon>
    </lineage>
</organism>
<keyword evidence="5" id="KW-1185">Reference proteome</keyword>
<keyword evidence="1 2" id="KW-0597">Phosphoprotein</keyword>
<dbReference type="InterPro" id="IPR003594">
    <property type="entry name" value="HATPase_dom"/>
</dbReference>
<dbReference type="InterPro" id="IPR001789">
    <property type="entry name" value="Sig_transdc_resp-reg_receiver"/>
</dbReference>
<dbReference type="Gene3D" id="3.40.50.2300">
    <property type="match status" value="1"/>
</dbReference>
<dbReference type="RefSeq" id="WP_035628946.1">
    <property type="nucleotide sequence ID" value="NZ_AP020335.1"/>
</dbReference>
<feature type="modified residue" description="4-aspartylphosphate" evidence="2">
    <location>
        <position position="57"/>
    </location>
</feature>
<name>A0A066ZQS1_HYDMR</name>
<evidence type="ECO:0000256" key="2">
    <source>
        <dbReference type="PROSITE-ProRule" id="PRU00169"/>
    </source>
</evidence>
<proteinExistence type="predicted"/>
<evidence type="ECO:0000313" key="5">
    <source>
        <dbReference type="Proteomes" id="UP000027341"/>
    </source>
</evidence>